<evidence type="ECO:0000256" key="3">
    <source>
        <dbReference type="ARBA" id="ARBA00022801"/>
    </source>
</evidence>
<evidence type="ECO:0000256" key="2">
    <source>
        <dbReference type="ARBA" id="ARBA00011901"/>
    </source>
</evidence>
<keyword evidence="3" id="KW-0378">Hydrolase</keyword>
<keyword evidence="6" id="KW-1185">Reference proteome</keyword>
<dbReference type="InterPro" id="IPR002508">
    <property type="entry name" value="MurNAc-LAA_cat"/>
</dbReference>
<evidence type="ECO:0000256" key="1">
    <source>
        <dbReference type="ARBA" id="ARBA00001561"/>
    </source>
</evidence>
<sequence>MSKLKMQIISNPIFMSLSIFNMNAIKWLAFSMFISLLVLQKETCYAQDYSNKIKVVLDAGHGGKDPGTIGNRLQEKDVALSTTLKIGALLAKRDDVEVLYTRTTDEFIGLKRRADIANKSKADLFVSIHCNGVSSVNPRGFETFVFGIARTKDNLNTAMRENSAIYLEEDYEVTYSNYNSNSPESILTYMLMQEEYLDQSILLASYVQNNVIQKLKQKDRGVRQDNFLVLRETYMPSILVELGFITNKVDADYLKSESGKYQLAKQIVDAVIQYKENINIIDITEEVSKIKQEQKENVEDVQVEDGIVFKVQVAAGSSKLDPTPQNFKGLENLTREYDGRFYRYYYKSTLDYIEAEDNLEHVKKKGFTSAFIVAYDNALGEKISLSKALKSKMN</sequence>
<reference evidence="5 6" key="1">
    <citation type="journal article" date="2014" name="Int. J. Syst. Evol. Microbiol.">
        <title>Complete genome sequence of Corynebacterium casei LMG S-19264T (=DSM 44701T), isolated from a smear-ripened cheese.</title>
        <authorList>
            <consortium name="US DOE Joint Genome Institute (JGI-PGF)"/>
            <person name="Walter F."/>
            <person name="Albersmeier A."/>
            <person name="Kalinowski J."/>
            <person name="Ruckert C."/>
        </authorList>
    </citation>
    <scope>NUCLEOTIDE SEQUENCE [LARGE SCALE GENOMIC DNA]</scope>
    <source>
        <strain evidence="5 6">CGMCC 1.12925</strain>
    </source>
</reference>
<dbReference type="Pfam" id="PF01520">
    <property type="entry name" value="Amidase_3"/>
    <property type="match status" value="1"/>
</dbReference>
<feature type="domain" description="MurNAc-LAA" evidence="4">
    <location>
        <begin position="114"/>
        <end position="272"/>
    </location>
</feature>
<evidence type="ECO:0000313" key="5">
    <source>
        <dbReference type="EMBL" id="GGE11082.1"/>
    </source>
</evidence>
<dbReference type="SMART" id="SM00646">
    <property type="entry name" value="Ami_3"/>
    <property type="match status" value="1"/>
</dbReference>
<evidence type="ECO:0000259" key="4">
    <source>
        <dbReference type="SMART" id="SM00646"/>
    </source>
</evidence>
<dbReference type="EC" id="3.5.1.28" evidence="2"/>
<dbReference type="GO" id="GO:0008745">
    <property type="term" value="F:N-acetylmuramoyl-L-alanine amidase activity"/>
    <property type="evidence" value="ECO:0007669"/>
    <property type="project" value="UniProtKB-EC"/>
</dbReference>
<proteinExistence type="predicted"/>
<accession>A0A916ZSN1</accession>
<dbReference type="GO" id="GO:0030288">
    <property type="term" value="C:outer membrane-bounded periplasmic space"/>
    <property type="evidence" value="ECO:0007669"/>
    <property type="project" value="TreeGrafter"/>
</dbReference>
<gene>
    <name evidence="5" type="ORF">GCM10010831_10670</name>
</gene>
<dbReference type="GO" id="GO:0009253">
    <property type="term" value="P:peptidoglycan catabolic process"/>
    <property type="evidence" value="ECO:0007669"/>
    <property type="project" value="InterPro"/>
</dbReference>
<dbReference type="EMBL" id="BMGL01000005">
    <property type="protein sequence ID" value="GGE11082.1"/>
    <property type="molecule type" value="Genomic_DNA"/>
</dbReference>
<organism evidence="5 6">
    <name type="scientific">Psychroflexus salis</name>
    <dbReference type="NCBI Taxonomy" id="1526574"/>
    <lineage>
        <taxon>Bacteria</taxon>
        <taxon>Pseudomonadati</taxon>
        <taxon>Bacteroidota</taxon>
        <taxon>Flavobacteriia</taxon>
        <taxon>Flavobacteriales</taxon>
        <taxon>Flavobacteriaceae</taxon>
        <taxon>Psychroflexus</taxon>
    </lineage>
</organism>
<dbReference type="FunFam" id="3.40.630.40:FF:000005">
    <property type="entry name" value="N-acetylmuramoyl-L-alanine amidase (AmiA)"/>
    <property type="match status" value="1"/>
</dbReference>
<dbReference type="CDD" id="cd02696">
    <property type="entry name" value="MurNAc-LAA"/>
    <property type="match status" value="1"/>
</dbReference>
<protein>
    <recommendedName>
        <fullName evidence="2">N-acetylmuramoyl-L-alanine amidase</fullName>
        <ecNumber evidence="2">3.5.1.28</ecNumber>
    </recommendedName>
</protein>
<dbReference type="InterPro" id="IPR050695">
    <property type="entry name" value="N-acetylmuramoyl_amidase_3"/>
</dbReference>
<dbReference type="PANTHER" id="PTHR30404:SF0">
    <property type="entry name" value="N-ACETYLMURAMOYL-L-ALANINE AMIDASE AMIC"/>
    <property type="match status" value="1"/>
</dbReference>
<dbReference type="RefSeq" id="WP_229737187.1">
    <property type="nucleotide sequence ID" value="NZ_BMGL01000005.1"/>
</dbReference>
<evidence type="ECO:0000313" key="6">
    <source>
        <dbReference type="Proteomes" id="UP000599688"/>
    </source>
</evidence>
<dbReference type="PANTHER" id="PTHR30404">
    <property type="entry name" value="N-ACETYLMURAMOYL-L-ALANINE AMIDASE"/>
    <property type="match status" value="1"/>
</dbReference>
<comment type="caution">
    <text evidence="5">The sequence shown here is derived from an EMBL/GenBank/DDBJ whole genome shotgun (WGS) entry which is preliminary data.</text>
</comment>
<dbReference type="Gene3D" id="3.40.630.40">
    <property type="entry name" value="Zn-dependent exopeptidases"/>
    <property type="match status" value="1"/>
</dbReference>
<name>A0A916ZSN1_9FLAO</name>
<dbReference type="SUPFAM" id="SSF53187">
    <property type="entry name" value="Zn-dependent exopeptidases"/>
    <property type="match status" value="1"/>
</dbReference>
<comment type="catalytic activity">
    <reaction evidence="1">
        <text>Hydrolyzes the link between N-acetylmuramoyl residues and L-amino acid residues in certain cell-wall glycopeptides.</text>
        <dbReference type="EC" id="3.5.1.28"/>
    </reaction>
</comment>
<dbReference type="AlphaFoldDB" id="A0A916ZSN1"/>
<dbReference type="Proteomes" id="UP000599688">
    <property type="component" value="Unassembled WGS sequence"/>
</dbReference>